<evidence type="ECO:0000313" key="2">
    <source>
        <dbReference type="Proteomes" id="UP000016511"/>
    </source>
</evidence>
<dbReference type="AlphaFoldDB" id="U1Y3W4"/>
<dbReference type="HOGENOM" id="CLU_141474_0_0_9"/>
<evidence type="ECO:0000313" key="1">
    <source>
        <dbReference type="EMBL" id="ERI05611.1"/>
    </source>
</evidence>
<dbReference type="Proteomes" id="UP000016511">
    <property type="component" value="Unassembled WGS sequence"/>
</dbReference>
<keyword evidence="2" id="KW-1185">Reference proteome</keyword>
<accession>U1Y3W4</accession>
<name>U1Y3W4_ANEAE</name>
<comment type="caution">
    <text evidence="1">The sequence shown here is derived from an EMBL/GenBank/DDBJ whole genome shotgun (WGS) entry which is preliminary data.</text>
</comment>
<gene>
    <name evidence="1" type="ORF">HMPREF0083_05606</name>
</gene>
<protein>
    <submittedName>
        <fullName evidence="1">Uncharacterized protein</fullName>
    </submittedName>
</protein>
<dbReference type="STRING" id="649747.HMPREF0083_05606"/>
<proteinExistence type="predicted"/>
<reference evidence="1 2" key="1">
    <citation type="submission" date="2013-08" db="EMBL/GenBank/DDBJ databases">
        <authorList>
            <person name="Weinstock G."/>
            <person name="Sodergren E."/>
            <person name="Wylie T."/>
            <person name="Fulton L."/>
            <person name="Fulton R."/>
            <person name="Fronick C."/>
            <person name="O'Laughlin M."/>
            <person name="Godfrey J."/>
            <person name="Miner T."/>
            <person name="Herter B."/>
            <person name="Appelbaum E."/>
            <person name="Cordes M."/>
            <person name="Lek S."/>
            <person name="Wollam A."/>
            <person name="Pepin K.H."/>
            <person name="Palsikar V.B."/>
            <person name="Mitreva M."/>
            <person name="Wilson R.K."/>
        </authorList>
    </citation>
    <scope>NUCLEOTIDE SEQUENCE [LARGE SCALE GENOMIC DNA]</scope>
    <source>
        <strain evidence="1 2">ATCC 12856</strain>
    </source>
</reference>
<sequence>MIRETKMLQTELPMNRTGKSIGDLKQALSREYNQVNKHLFDAGVRKQQVDCIGNKIVFTTLHKRVYAMRTIDGRNRDLTRTLDVMLIDEFKQHLRKHFTATFGFSIVSIFKDYDPHTELAVTVIILEEDVEVYL</sequence>
<dbReference type="eggNOG" id="ENOG5032YRE">
    <property type="taxonomic scope" value="Bacteria"/>
</dbReference>
<organism evidence="1 2">
    <name type="scientific">Aneurinibacillus aneurinilyticus ATCC 12856</name>
    <dbReference type="NCBI Taxonomy" id="649747"/>
    <lineage>
        <taxon>Bacteria</taxon>
        <taxon>Bacillati</taxon>
        <taxon>Bacillota</taxon>
        <taxon>Bacilli</taxon>
        <taxon>Bacillales</taxon>
        <taxon>Paenibacillaceae</taxon>
        <taxon>Aneurinibacillus group</taxon>
        <taxon>Aneurinibacillus</taxon>
    </lineage>
</organism>
<dbReference type="PATRIC" id="fig|649747.3.peg.5034"/>
<dbReference type="EMBL" id="AWSJ01000351">
    <property type="protein sequence ID" value="ERI05611.1"/>
    <property type="molecule type" value="Genomic_DNA"/>
</dbReference>